<sequence length="199" mass="22811">MPTYKLHYFDLRARGELARMVLNTAGQDFEDIRISFEEWPKVKSSFPTGQLPLLEIDDLKLSQSMAIARYLAREYAMPTGQMPVLEFDGQKLSQSMAIARYLARKFGFAGKTNLEQALVDQVVDTVGDLFTEFVKCRFEKDEAKKLTLADMAVYEVLETLQKKEAKCLDKFPKLVANRKSVAQQPRLDNYLKTRPESDI</sequence>
<name>A0ABQ9E7F6_TEGGR</name>
<reference evidence="3 4" key="1">
    <citation type="submission" date="2022-12" db="EMBL/GenBank/DDBJ databases">
        <title>Chromosome-level genome of Tegillarca granosa.</title>
        <authorList>
            <person name="Kim J."/>
        </authorList>
    </citation>
    <scope>NUCLEOTIDE SEQUENCE [LARGE SCALE GENOMIC DNA]</scope>
    <source>
        <strain evidence="3">Teg-2019</strain>
        <tissue evidence="3">Adductor muscle</tissue>
    </source>
</reference>
<dbReference type="InterPro" id="IPR010987">
    <property type="entry name" value="Glutathione-S-Trfase_C-like"/>
</dbReference>
<keyword evidence="4" id="KW-1185">Reference proteome</keyword>
<dbReference type="EMBL" id="JARBDR010000918">
    <property type="protein sequence ID" value="KAJ8301308.1"/>
    <property type="molecule type" value="Genomic_DNA"/>
</dbReference>
<dbReference type="PANTHER" id="PTHR11571:SF150">
    <property type="entry name" value="GLUTATHIONE S-TRANSFERASE"/>
    <property type="match status" value="1"/>
</dbReference>
<feature type="domain" description="GST C-terminal" evidence="2">
    <location>
        <begin position="57"/>
        <end position="199"/>
    </location>
</feature>
<dbReference type="SFLD" id="SFLDS00019">
    <property type="entry name" value="Glutathione_Transferase_(cytos"/>
    <property type="match status" value="1"/>
</dbReference>
<dbReference type="PROSITE" id="PS50405">
    <property type="entry name" value="GST_CTER"/>
    <property type="match status" value="1"/>
</dbReference>
<dbReference type="SUPFAM" id="SSF47616">
    <property type="entry name" value="GST C-terminal domain-like"/>
    <property type="match status" value="1"/>
</dbReference>
<organism evidence="3 4">
    <name type="scientific">Tegillarca granosa</name>
    <name type="common">Malaysian cockle</name>
    <name type="synonym">Anadara granosa</name>
    <dbReference type="NCBI Taxonomy" id="220873"/>
    <lineage>
        <taxon>Eukaryota</taxon>
        <taxon>Metazoa</taxon>
        <taxon>Spiralia</taxon>
        <taxon>Lophotrochozoa</taxon>
        <taxon>Mollusca</taxon>
        <taxon>Bivalvia</taxon>
        <taxon>Autobranchia</taxon>
        <taxon>Pteriomorphia</taxon>
        <taxon>Arcoida</taxon>
        <taxon>Arcoidea</taxon>
        <taxon>Arcidae</taxon>
        <taxon>Tegillarca</taxon>
    </lineage>
</organism>
<dbReference type="InterPro" id="IPR004045">
    <property type="entry name" value="Glutathione_S-Trfase_N"/>
</dbReference>
<dbReference type="InterPro" id="IPR036249">
    <property type="entry name" value="Thioredoxin-like_sf"/>
</dbReference>
<feature type="domain" description="GST N-terminal" evidence="1">
    <location>
        <begin position="2"/>
        <end position="110"/>
    </location>
</feature>
<dbReference type="Pfam" id="PF02798">
    <property type="entry name" value="GST_N"/>
    <property type="match status" value="2"/>
</dbReference>
<evidence type="ECO:0008006" key="5">
    <source>
        <dbReference type="Google" id="ProtNLM"/>
    </source>
</evidence>
<dbReference type="Proteomes" id="UP001217089">
    <property type="component" value="Unassembled WGS sequence"/>
</dbReference>
<dbReference type="InterPro" id="IPR050213">
    <property type="entry name" value="GST_superfamily"/>
</dbReference>
<dbReference type="PROSITE" id="PS50404">
    <property type="entry name" value="GST_NTER"/>
    <property type="match status" value="1"/>
</dbReference>
<evidence type="ECO:0000313" key="4">
    <source>
        <dbReference type="Proteomes" id="UP001217089"/>
    </source>
</evidence>
<dbReference type="Gene3D" id="1.20.1050.130">
    <property type="match status" value="2"/>
</dbReference>
<dbReference type="Gene3D" id="1.20.1050.10">
    <property type="match status" value="1"/>
</dbReference>
<comment type="caution">
    <text evidence="3">The sequence shown here is derived from an EMBL/GenBank/DDBJ whole genome shotgun (WGS) entry which is preliminary data.</text>
</comment>
<dbReference type="Pfam" id="PF14497">
    <property type="entry name" value="GST_C_3"/>
    <property type="match status" value="1"/>
</dbReference>
<gene>
    <name evidence="3" type="ORF">KUTeg_020295</name>
</gene>
<dbReference type="InterPro" id="IPR040079">
    <property type="entry name" value="Glutathione_S-Trfase"/>
</dbReference>
<evidence type="ECO:0000259" key="2">
    <source>
        <dbReference type="PROSITE" id="PS50405"/>
    </source>
</evidence>
<dbReference type="InterPro" id="IPR004046">
    <property type="entry name" value="GST_C"/>
</dbReference>
<dbReference type="PANTHER" id="PTHR11571">
    <property type="entry name" value="GLUTATHIONE S-TRANSFERASE"/>
    <property type="match status" value="1"/>
</dbReference>
<evidence type="ECO:0000259" key="1">
    <source>
        <dbReference type="PROSITE" id="PS50404"/>
    </source>
</evidence>
<evidence type="ECO:0000313" key="3">
    <source>
        <dbReference type="EMBL" id="KAJ8301308.1"/>
    </source>
</evidence>
<dbReference type="CDD" id="cd03039">
    <property type="entry name" value="GST_N_Sigma_like"/>
    <property type="match status" value="1"/>
</dbReference>
<protein>
    <recommendedName>
        <fullName evidence="5">Glutathione transferase</fullName>
    </recommendedName>
</protein>
<proteinExistence type="predicted"/>
<accession>A0ABQ9E7F6</accession>
<dbReference type="SUPFAM" id="SSF52833">
    <property type="entry name" value="Thioredoxin-like"/>
    <property type="match status" value="2"/>
</dbReference>
<dbReference type="InterPro" id="IPR036282">
    <property type="entry name" value="Glutathione-S-Trfase_C_sf"/>
</dbReference>